<dbReference type="Proteomes" id="UP001176941">
    <property type="component" value="Chromosome 19"/>
</dbReference>
<reference evidence="2" key="1">
    <citation type="submission" date="2023-04" db="EMBL/GenBank/DDBJ databases">
        <authorList>
            <consortium name="ELIXIR-Norway"/>
        </authorList>
    </citation>
    <scope>NUCLEOTIDE SEQUENCE [LARGE SCALE GENOMIC DNA]</scope>
</reference>
<keyword evidence="3" id="KW-1185">Reference proteome</keyword>
<feature type="compositionally biased region" description="Gly residues" evidence="1">
    <location>
        <begin position="1"/>
        <end position="12"/>
    </location>
</feature>
<proteinExistence type="predicted"/>
<sequence length="421" mass="43265">MSPLGKGPGAGAGLPRERGHCAWAVSTEGTRDGQRAAQAGRLLARTSAPALSEVGPEGAEQSSSVLSLSARGASGCRWEVQVGSQGAGGRRGREEQASVGAGVVGVAGLLLNVCLSKSDSEATGPPAGSRRRVQAGSITVGIITAQPARKQPSSQQTVLSLWAERPENSVLQPGLPGGCRPPLAWKPAHSPGPSLGEDERASVPPDSADLPSEPHSHPPFFPRAEPPARPLDAPGHCLSANFPGTQPGSGTTAAPARSLRLWAEATRGPPPRDLQPAAELAPGLDHWLLCPLRRSRDGAPRAFGALQRGPALPPTAHPVSGDHRCGHFLTTSAPSAWGAGHSGTLGAVHSLWGPPHAKSQAHACTLTRALEPEKRRPLLSPWADGARARGAGREGALLPPLRWQAQAGPRGEEGSGLCGLL</sequence>
<feature type="region of interest" description="Disordered" evidence="1">
    <location>
        <begin position="169"/>
        <end position="255"/>
    </location>
</feature>
<feature type="region of interest" description="Disordered" evidence="1">
    <location>
        <begin position="1"/>
        <end position="66"/>
    </location>
</feature>
<organism evidence="2 3">
    <name type="scientific">Rangifer tarandus platyrhynchus</name>
    <name type="common">Svalbard reindeer</name>
    <dbReference type="NCBI Taxonomy" id="3082113"/>
    <lineage>
        <taxon>Eukaryota</taxon>
        <taxon>Metazoa</taxon>
        <taxon>Chordata</taxon>
        <taxon>Craniata</taxon>
        <taxon>Vertebrata</taxon>
        <taxon>Euteleostomi</taxon>
        <taxon>Mammalia</taxon>
        <taxon>Eutheria</taxon>
        <taxon>Laurasiatheria</taxon>
        <taxon>Artiodactyla</taxon>
        <taxon>Ruminantia</taxon>
        <taxon>Pecora</taxon>
        <taxon>Cervidae</taxon>
        <taxon>Odocoileinae</taxon>
        <taxon>Rangifer</taxon>
    </lineage>
</organism>
<gene>
    <name evidence="2" type="ORF">MRATA1EN1_LOCUS8906</name>
</gene>
<dbReference type="EMBL" id="OX459955">
    <property type="protein sequence ID" value="CAI9159944.1"/>
    <property type="molecule type" value="Genomic_DNA"/>
</dbReference>
<feature type="region of interest" description="Disordered" evidence="1">
    <location>
        <begin position="402"/>
        <end position="421"/>
    </location>
</feature>
<evidence type="ECO:0000256" key="1">
    <source>
        <dbReference type="SAM" id="MobiDB-lite"/>
    </source>
</evidence>
<feature type="compositionally biased region" description="Polar residues" evidence="1">
    <location>
        <begin position="242"/>
        <end position="252"/>
    </location>
</feature>
<evidence type="ECO:0000313" key="3">
    <source>
        <dbReference type="Proteomes" id="UP001176941"/>
    </source>
</evidence>
<feature type="compositionally biased region" description="Pro residues" evidence="1">
    <location>
        <begin position="217"/>
        <end position="229"/>
    </location>
</feature>
<evidence type="ECO:0000313" key="2">
    <source>
        <dbReference type="EMBL" id="CAI9159944.1"/>
    </source>
</evidence>
<name>A0ABN8YJP2_RANTA</name>
<protein>
    <submittedName>
        <fullName evidence="2">Uncharacterized protein</fullName>
    </submittedName>
</protein>
<accession>A0ABN8YJP2</accession>
<feature type="compositionally biased region" description="Low complexity" evidence="1">
    <location>
        <begin position="35"/>
        <end position="45"/>
    </location>
</feature>